<dbReference type="CTD" id="20316902"/>
<feature type="compositionally biased region" description="Polar residues" evidence="1">
    <location>
        <begin position="129"/>
        <end position="165"/>
    </location>
</feature>
<evidence type="ECO:0000313" key="2">
    <source>
        <dbReference type="EMBL" id="KER30897.1"/>
    </source>
</evidence>
<evidence type="ECO:0008006" key="4">
    <source>
        <dbReference type="Google" id="ProtNLM"/>
    </source>
</evidence>
<evidence type="ECO:0000313" key="3">
    <source>
        <dbReference type="Proteomes" id="UP000054324"/>
    </source>
</evidence>
<dbReference type="Proteomes" id="UP000054324">
    <property type="component" value="Unassembled WGS sequence"/>
</dbReference>
<organism evidence="2 3">
    <name type="scientific">Opisthorchis viverrini</name>
    <name type="common">Southeast Asian liver fluke</name>
    <dbReference type="NCBI Taxonomy" id="6198"/>
    <lineage>
        <taxon>Eukaryota</taxon>
        <taxon>Metazoa</taxon>
        <taxon>Spiralia</taxon>
        <taxon>Lophotrochozoa</taxon>
        <taxon>Platyhelminthes</taxon>
        <taxon>Trematoda</taxon>
        <taxon>Digenea</taxon>
        <taxon>Opisthorchiida</taxon>
        <taxon>Opisthorchiata</taxon>
        <taxon>Opisthorchiidae</taxon>
        <taxon>Opisthorchis</taxon>
    </lineage>
</organism>
<feature type="compositionally biased region" description="Polar residues" evidence="1">
    <location>
        <begin position="418"/>
        <end position="432"/>
    </location>
</feature>
<name>A0A074ZY35_OPIVI</name>
<dbReference type="OrthoDB" id="6241105at2759"/>
<sequence length="832" mass="88812">MATKQLNALNPRNFKEKIELLKKKEAASTANFAAAIRDAREICQIAGACDPILKPSLGSSLLDRTPLLKAYSLPSVSSPASLRTDAKIDSIGGFNEQFSVNQECPPRAQSTIVSSGTATELRHPPSGIPAQTLQPTPTPRAQTNSNERLSTLLSSPVHTRTTPGTTHPWRFDQPVSSGISTPHPPIVTPTPRPNGMYPRSQTDAAIPSTVNHMTSRMVCQANSSSLTPWQMAHPVNGIRTAISHTTLCSVHSSTATPAPFGRTSDFNLPANTVYDTLQTYRRLHSNEGVMRQHSSPGQPSSRSMYNISNCSGHWNVSSPYYSVEPLPSGTSTGAATATTSVYLDLSSPPSRIHPDSRERLYERSFSKGPEISYNLATPQPVCGPEWRRVSSDSSIRQSLSVSGQSGCLDVYSCQGGSSLHSNPPYSQQQPLSNPVVDRKPDTLRRRFPTEPTVGSAPAFASSMVTAQQHQLSAASVPDVDYPLPPKRAFTGSATVPIDANCGLLAPNRDCSRVGLSSVVDNASSCSERRPVPCLAPLHPLPHNRGVLNCNSAATTTSRDPFAFTQPNSRAAVPQQADVIQRLSTVFSVSAPNIHIEHRDAISNVLPTTTIATTLTTDPSLGTNLSSCDPADLDRFLQLPPAFLDPQSDSNWHRSHHTKALLSPSSRSAVAPFPCLSAMQPEGSTRAGILPGCPSLDRRSREAEVLPVTGRRDSCTMAAEVLSALNTADEDIPTSVALSAKGGLSVVSDNSLAAANYSKMSSSAYPCSLPNPPAANTGSVGYAPNSELRSSSSFLDVANKLGISITSNDYQLLTDPQLANYVTDETTEAQLLR</sequence>
<feature type="region of interest" description="Disordered" evidence="1">
    <location>
        <begin position="111"/>
        <end position="195"/>
    </location>
</feature>
<protein>
    <recommendedName>
        <fullName evidence="4">Transducer of regulated CREB activity N-terminal domain-containing protein</fullName>
    </recommendedName>
</protein>
<keyword evidence="3" id="KW-1185">Reference proteome</keyword>
<gene>
    <name evidence="2" type="ORF">T265_02714</name>
</gene>
<dbReference type="KEGG" id="ovi:T265_02714"/>
<dbReference type="EMBL" id="KL596653">
    <property type="protein sequence ID" value="KER30897.1"/>
    <property type="molecule type" value="Genomic_DNA"/>
</dbReference>
<dbReference type="RefSeq" id="XP_009165293.1">
    <property type="nucleotide sequence ID" value="XM_009167029.1"/>
</dbReference>
<feature type="region of interest" description="Disordered" evidence="1">
    <location>
        <begin position="418"/>
        <end position="439"/>
    </location>
</feature>
<feature type="compositionally biased region" description="Pro residues" evidence="1">
    <location>
        <begin position="182"/>
        <end position="192"/>
    </location>
</feature>
<accession>A0A074ZY35</accession>
<dbReference type="AlphaFoldDB" id="A0A074ZY35"/>
<dbReference type="GeneID" id="20316902"/>
<reference evidence="2 3" key="1">
    <citation type="submission" date="2013-11" db="EMBL/GenBank/DDBJ databases">
        <title>Opisthorchis viverrini - life in the bile duct.</title>
        <authorList>
            <person name="Young N.D."/>
            <person name="Nagarajan N."/>
            <person name="Lin S.J."/>
            <person name="Korhonen P.K."/>
            <person name="Jex A.R."/>
            <person name="Hall R.S."/>
            <person name="Safavi-Hemami H."/>
            <person name="Kaewkong W."/>
            <person name="Bertrand D."/>
            <person name="Gao S."/>
            <person name="Seet Q."/>
            <person name="Wongkham S."/>
            <person name="Teh B.T."/>
            <person name="Wongkham C."/>
            <person name="Intapan P.M."/>
            <person name="Maleewong W."/>
            <person name="Yang X."/>
            <person name="Hu M."/>
            <person name="Wang Z."/>
            <person name="Hofmann A."/>
            <person name="Sternberg P.W."/>
            <person name="Tan P."/>
            <person name="Wang J."/>
            <person name="Gasser R.B."/>
        </authorList>
    </citation>
    <scope>NUCLEOTIDE SEQUENCE [LARGE SCALE GENOMIC DNA]</scope>
</reference>
<evidence type="ECO:0000256" key="1">
    <source>
        <dbReference type="SAM" id="MobiDB-lite"/>
    </source>
</evidence>
<proteinExistence type="predicted"/>